<dbReference type="PANTHER" id="PTHR48090:SF1">
    <property type="entry name" value="PROPHAGE BACTOPRENOL GLUCOSYL TRANSFERASE HOMOLOG"/>
    <property type="match status" value="1"/>
</dbReference>
<proteinExistence type="predicted"/>
<keyword evidence="4 7" id="KW-0812">Transmembrane</keyword>
<dbReference type="AlphaFoldDB" id="A0AAU7WHY9"/>
<feature type="transmembrane region" description="Helical" evidence="7">
    <location>
        <begin position="244"/>
        <end position="262"/>
    </location>
</feature>
<dbReference type="PANTHER" id="PTHR48090">
    <property type="entry name" value="UNDECAPRENYL-PHOSPHATE 4-DEOXY-4-FORMAMIDO-L-ARABINOSE TRANSFERASE-RELATED"/>
    <property type="match status" value="1"/>
</dbReference>
<dbReference type="InterPro" id="IPR029044">
    <property type="entry name" value="Nucleotide-diphossugar_trans"/>
</dbReference>
<evidence type="ECO:0000256" key="4">
    <source>
        <dbReference type="ARBA" id="ARBA00022692"/>
    </source>
</evidence>
<dbReference type="Pfam" id="PF00535">
    <property type="entry name" value="Glycos_transf_2"/>
    <property type="match status" value="1"/>
</dbReference>
<dbReference type="GeneID" id="93260946"/>
<dbReference type="EMBL" id="CP158453">
    <property type="protein sequence ID" value="XBX97751.1"/>
    <property type="molecule type" value="Genomic_DNA"/>
</dbReference>
<dbReference type="CDD" id="cd04187">
    <property type="entry name" value="DPM1_like_bac"/>
    <property type="match status" value="1"/>
</dbReference>
<feature type="transmembrane region" description="Helical" evidence="7">
    <location>
        <begin position="282"/>
        <end position="301"/>
    </location>
</feature>
<evidence type="ECO:0000259" key="8">
    <source>
        <dbReference type="Pfam" id="PF00535"/>
    </source>
</evidence>
<keyword evidence="6 7" id="KW-0472">Membrane</keyword>
<evidence type="ECO:0000256" key="2">
    <source>
        <dbReference type="ARBA" id="ARBA00022676"/>
    </source>
</evidence>
<dbReference type="GO" id="GO:0005886">
    <property type="term" value="C:plasma membrane"/>
    <property type="evidence" value="ECO:0007669"/>
    <property type="project" value="TreeGrafter"/>
</dbReference>
<feature type="domain" description="Glycosyltransferase 2-like" evidence="8">
    <location>
        <begin position="14"/>
        <end position="183"/>
    </location>
</feature>
<name>A0AAU7WHY9_9BACI</name>
<comment type="subcellular location">
    <subcellularLocation>
        <location evidence="1">Membrane</location>
        <topology evidence="1">Multi-pass membrane protein</topology>
    </subcellularLocation>
</comment>
<evidence type="ECO:0000256" key="7">
    <source>
        <dbReference type="SAM" id="Phobius"/>
    </source>
</evidence>
<dbReference type="InterPro" id="IPR001173">
    <property type="entry name" value="Glyco_trans_2-like"/>
</dbReference>
<dbReference type="Gene3D" id="3.90.550.10">
    <property type="entry name" value="Spore Coat Polysaccharide Biosynthesis Protein SpsA, Chain A"/>
    <property type="match status" value="1"/>
</dbReference>
<dbReference type="GO" id="GO:0016757">
    <property type="term" value="F:glycosyltransferase activity"/>
    <property type="evidence" value="ECO:0007669"/>
    <property type="project" value="UniProtKB-KW"/>
</dbReference>
<keyword evidence="5 7" id="KW-1133">Transmembrane helix</keyword>
<dbReference type="InterPro" id="IPR050256">
    <property type="entry name" value="Glycosyltransferase_2"/>
</dbReference>
<keyword evidence="3 9" id="KW-0808">Transferase</keyword>
<evidence type="ECO:0000256" key="5">
    <source>
        <dbReference type="ARBA" id="ARBA00022989"/>
    </source>
</evidence>
<organism evidence="9">
    <name type="scientific">Heyndrickxia faecalis</name>
    <dbReference type="NCBI Taxonomy" id="2824910"/>
    <lineage>
        <taxon>Bacteria</taxon>
        <taxon>Bacillati</taxon>
        <taxon>Bacillota</taxon>
        <taxon>Bacilli</taxon>
        <taxon>Bacillales</taxon>
        <taxon>Bacillaceae</taxon>
        <taxon>Heyndrickxia</taxon>
    </lineage>
</organism>
<protein>
    <submittedName>
        <fullName evidence="9">Glycosyltransferase family 2 protein</fullName>
        <ecNumber evidence="9">2.4.-.-</ecNumber>
    </submittedName>
</protein>
<evidence type="ECO:0000313" key="9">
    <source>
        <dbReference type="EMBL" id="XBX97751.1"/>
    </source>
</evidence>
<gene>
    <name evidence="9" type="ORF">ABR335_15055</name>
</gene>
<evidence type="ECO:0000256" key="1">
    <source>
        <dbReference type="ARBA" id="ARBA00004141"/>
    </source>
</evidence>
<dbReference type="EC" id="2.4.-.-" evidence="9"/>
<keyword evidence="2 9" id="KW-0328">Glycosyltransferase</keyword>
<dbReference type="RefSeq" id="WP_350346336.1">
    <property type="nucleotide sequence ID" value="NZ_CP158453.1"/>
</dbReference>
<accession>A0AAU7WHY9</accession>
<evidence type="ECO:0000256" key="6">
    <source>
        <dbReference type="ARBA" id="ARBA00023136"/>
    </source>
</evidence>
<reference evidence="9" key="1">
    <citation type="submission" date="2024-06" db="EMBL/GenBank/DDBJ databases">
        <authorList>
            <person name="Huang C.H."/>
            <person name="Ting Y.S."/>
            <person name="Cheng Y.H."/>
        </authorList>
    </citation>
    <scope>NUCLEOTIDE SEQUENCE</scope>
    <source>
        <strain evidence="9">TCI803</strain>
    </source>
</reference>
<sequence length="326" mass="37077">MHSNAHGTIPVLYIVVPCYNEEDVLPETISRLSSVMRQLMKDRSIAKDSAILLVDDGSKDGTWALIRQYFHPNSFVRGLKLAHNAGHQNALFSGLMHAKDHADIAISIDADLQDDVNVIPEMIKKYDEGCDVVYGVRKKRTTDPFFKRFTAQGFYRLMKIMGADIVYNHADFRLTSKRVLEQLSLYEERNLFLRGIIPMIGFQSTKVYYDRSERFAGESKYPLKKMLAFALDGITSLSVIPIRYITFIGLAIFFISLIASLYSFVRDMMGHTVIGWTSLMTSIWLIGGIQLICLGIIGEYIGKIYKEVKRRPKYHLEATLEKPSNG</sequence>
<evidence type="ECO:0000256" key="3">
    <source>
        <dbReference type="ARBA" id="ARBA00022679"/>
    </source>
</evidence>
<dbReference type="SUPFAM" id="SSF53448">
    <property type="entry name" value="Nucleotide-diphospho-sugar transferases"/>
    <property type="match status" value="1"/>
</dbReference>